<dbReference type="AlphaFoldDB" id="A0AAN9QMD5"/>
<gene>
    <name evidence="1" type="ORF">VNO77_21515</name>
</gene>
<comment type="caution">
    <text evidence="1">The sequence shown here is derived from an EMBL/GenBank/DDBJ whole genome shotgun (WGS) entry which is preliminary data.</text>
</comment>
<evidence type="ECO:0000313" key="2">
    <source>
        <dbReference type="Proteomes" id="UP001367508"/>
    </source>
</evidence>
<proteinExistence type="predicted"/>
<name>A0AAN9QMD5_CANGL</name>
<dbReference type="Proteomes" id="UP001367508">
    <property type="component" value="Unassembled WGS sequence"/>
</dbReference>
<keyword evidence="2" id="KW-1185">Reference proteome</keyword>
<evidence type="ECO:0000313" key="1">
    <source>
        <dbReference type="EMBL" id="KAK7340802.1"/>
    </source>
</evidence>
<dbReference type="EMBL" id="JAYMYQ010000004">
    <property type="protein sequence ID" value="KAK7340802.1"/>
    <property type="molecule type" value="Genomic_DNA"/>
</dbReference>
<reference evidence="1 2" key="1">
    <citation type="submission" date="2024-01" db="EMBL/GenBank/DDBJ databases">
        <title>The genomes of 5 underutilized Papilionoideae crops provide insights into root nodulation and disease resistanc.</title>
        <authorList>
            <person name="Jiang F."/>
        </authorList>
    </citation>
    <scope>NUCLEOTIDE SEQUENCE [LARGE SCALE GENOMIC DNA]</scope>
    <source>
        <strain evidence="1">LVBAO_FW01</strain>
        <tissue evidence="1">Leaves</tissue>
    </source>
</reference>
<accession>A0AAN9QMD5</accession>
<protein>
    <submittedName>
        <fullName evidence="1">Uncharacterized protein</fullName>
    </submittedName>
</protein>
<organism evidence="1 2">
    <name type="scientific">Canavalia gladiata</name>
    <name type="common">Sword bean</name>
    <name type="synonym">Dolichos gladiatus</name>
    <dbReference type="NCBI Taxonomy" id="3824"/>
    <lineage>
        <taxon>Eukaryota</taxon>
        <taxon>Viridiplantae</taxon>
        <taxon>Streptophyta</taxon>
        <taxon>Embryophyta</taxon>
        <taxon>Tracheophyta</taxon>
        <taxon>Spermatophyta</taxon>
        <taxon>Magnoliopsida</taxon>
        <taxon>eudicotyledons</taxon>
        <taxon>Gunneridae</taxon>
        <taxon>Pentapetalae</taxon>
        <taxon>rosids</taxon>
        <taxon>fabids</taxon>
        <taxon>Fabales</taxon>
        <taxon>Fabaceae</taxon>
        <taxon>Papilionoideae</taxon>
        <taxon>50 kb inversion clade</taxon>
        <taxon>NPAAA clade</taxon>
        <taxon>indigoferoid/millettioid clade</taxon>
        <taxon>Phaseoleae</taxon>
        <taxon>Canavalia</taxon>
    </lineage>
</organism>
<sequence>MTYVTSKSSCSNLCSRLISIKPPSIQWLDLDLFRTQAIGSSNSLANWGSQLIYTPTIVSFEIKNKNWVLHDRMLIKTELKENETKHHVICRVRMKDPKLQISRLNYH</sequence>